<evidence type="ECO:0008006" key="8">
    <source>
        <dbReference type="Google" id="ProtNLM"/>
    </source>
</evidence>
<comment type="subcellular location">
    <subcellularLocation>
        <location evidence="1">Membrane</location>
        <topology evidence="1">Multi-pass membrane protein</topology>
    </subcellularLocation>
</comment>
<sequence>MTTLGFRGLQYSRVFQRACSSITGSELRAVVLDDPEAAGKALRASLNADQQALFHRAFTAPGGSTHQLNDASASSKAVPGRAALFTVAVASCVPFIGFGFLDNFIMIIAGEQIEASVGVRFALSTMAAAGLGNIVSDIAGLGFADVIEAQARKLSWCREPPLSNIQKSMYSTRACKVGGSVVGITVGGLLGLLPLLWIPNPSASPVAVQPVVEE</sequence>
<dbReference type="EMBL" id="JALJOV010000246">
    <property type="protein sequence ID" value="KAK9865468.1"/>
    <property type="molecule type" value="Genomic_DNA"/>
</dbReference>
<evidence type="ECO:0000256" key="5">
    <source>
        <dbReference type="SAM" id="Phobius"/>
    </source>
</evidence>
<dbReference type="GO" id="GO:0005739">
    <property type="term" value="C:mitochondrion"/>
    <property type="evidence" value="ECO:0007669"/>
    <property type="project" value="TreeGrafter"/>
</dbReference>
<dbReference type="PANTHER" id="PTHR21706:SF15">
    <property type="entry name" value="TRANSMEMBRANE PROTEIN 65"/>
    <property type="match status" value="1"/>
</dbReference>
<organism evidence="6 7">
    <name type="scientific">Apatococcus fuscideae</name>
    <dbReference type="NCBI Taxonomy" id="2026836"/>
    <lineage>
        <taxon>Eukaryota</taxon>
        <taxon>Viridiplantae</taxon>
        <taxon>Chlorophyta</taxon>
        <taxon>core chlorophytes</taxon>
        <taxon>Trebouxiophyceae</taxon>
        <taxon>Chlorellales</taxon>
        <taxon>Chlorellaceae</taxon>
        <taxon>Apatococcus</taxon>
    </lineage>
</organism>
<dbReference type="GO" id="GO:0016020">
    <property type="term" value="C:membrane"/>
    <property type="evidence" value="ECO:0007669"/>
    <property type="project" value="UniProtKB-SubCell"/>
</dbReference>
<feature type="transmembrane region" description="Helical" evidence="5">
    <location>
        <begin position="177"/>
        <end position="198"/>
    </location>
</feature>
<evidence type="ECO:0000256" key="1">
    <source>
        <dbReference type="ARBA" id="ARBA00004141"/>
    </source>
</evidence>
<gene>
    <name evidence="6" type="ORF">WJX84_004830</name>
</gene>
<accession>A0AAW1T9H9</accession>
<keyword evidence="7" id="KW-1185">Reference proteome</keyword>
<evidence type="ECO:0000313" key="7">
    <source>
        <dbReference type="Proteomes" id="UP001485043"/>
    </source>
</evidence>
<reference evidence="6 7" key="1">
    <citation type="journal article" date="2024" name="Nat. Commun.">
        <title>Phylogenomics reveals the evolutionary origins of lichenization in chlorophyte algae.</title>
        <authorList>
            <person name="Puginier C."/>
            <person name="Libourel C."/>
            <person name="Otte J."/>
            <person name="Skaloud P."/>
            <person name="Haon M."/>
            <person name="Grisel S."/>
            <person name="Petersen M."/>
            <person name="Berrin J.G."/>
            <person name="Delaux P.M."/>
            <person name="Dal Grande F."/>
            <person name="Keller J."/>
        </authorList>
    </citation>
    <scope>NUCLEOTIDE SEQUENCE [LARGE SCALE GENOMIC DNA]</scope>
    <source>
        <strain evidence="6 7">SAG 2523</strain>
    </source>
</reference>
<feature type="transmembrane region" description="Helical" evidence="5">
    <location>
        <begin position="121"/>
        <end position="144"/>
    </location>
</feature>
<dbReference type="Proteomes" id="UP001485043">
    <property type="component" value="Unassembled WGS sequence"/>
</dbReference>
<feature type="transmembrane region" description="Helical" evidence="5">
    <location>
        <begin position="82"/>
        <end position="101"/>
    </location>
</feature>
<keyword evidence="3 5" id="KW-1133">Transmembrane helix</keyword>
<keyword evidence="4 5" id="KW-0472">Membrane</keyword>
<protein>
    <recommendedName>
        <fullName evidence="8">Transmembrane protein 65</fullName>
    </recommendedName>
</protein>
<dbReference type="AlphaFoldDB" id="A0AAW1T9H9"/>
<evidence type="ECO:0000313" key="6">
    <source>
        <dbReference type="EMBL" id="KAK9865468.1"/>
    </source>
</evidence>
<evidence type="ECO:0000256" key="4">
    <source>
        <dbReference type="ARBA" id="ARBA00023136"/>
    </source>
</evidence>
<dbReference type="PANTHER" id="PTHR21706">
    <property type="entry name" value="TRANSMEMBRANE PROTEIN 65"/>
    <property type="match status" value="1"/>
</dbReference>
<comment type="caution">
    <text evidence="6">The sequence shown here is derived from an EMBL/GenBank/DDBJ whole genome shotgun (WGS) entry which is preliminary data.</text>
</comment>
<dbReference type="InterPro" id="IPR019537">
    <property type="entry name" value="TMEM65"/>
</dbReference>
<evidence type="ECO:0000256" key="2">
    <source>
        <dbReference type="ARBA" id="ARBA00022692"/>
    </source>
</evidence>
<name>A0AAW1T9H9_9CHLO</name>
<proteinExistence type="predicted"/>
<keyword evidence="2 5" id="KW-0812">Transmembrane</keyword>
<evidence type="ECO:0000256" key="3">
    <source>
        <dbReference type="ARBA" id="ARBA00022989"/>
    </source>
</evidence>
<dbReference type="Pfam" id="PF10507">
    <property type="entry name" value="TMEM65"/>
    <property type="match status" value="1"/>
</dbReference>